<evidence type="ECO:0000256" key="4">
    <source>
        <dbReference type="ARBA" id="ARBA00022692"/>
    </source>
</evidence>
<evidence type="ECO:0000256" key="3">
    <source>
        <dbReference type="ARBA" id="ARBA00022448"/>
    </source>
</evidence>
<keyword evidence="11" id="KW-1185">Reference proteome</keyword>
<evidence type="ECO:0000256" key="5">
    <source>
        <dbReference type="ARBA" id="ARBA00022970"/>
    </source>
</evidence>
<reference evidence="10" key="1">
    <citation type="submission" date="2006-10" db="EMBL/GenBank/DDBJ databases">
        <authorList>
            <person name="Amadeo P."/>
            <person name="Zhao Q."/>
            <person name="Wortman J."/>
            <person name="Fraser-Liggett C."/>
            <person name="Carlton J."/>
        </authorList>
    </citation>
    <scope>NUCLEOTIDE SEQUENCE</scope>
    <source>
        <strain evidence="10">G3</strain>
    </source>
</reference>
<feature type="transmembrane region" description="Helical" evidence="8">
    <location>
        <begin position="60"/>
        <end position="84"/>
    </location>
</feature>
<dbReference type="KEGG" id="tva:5467589"/>
<dbReference type="VEuPathDB" id="TrichDB:TVAGG3_0264100"/>
<dbReference type="InterPro" id="IPR013057">
    <property type="entry name" value="AA_transpt_TM"/>
</dbReference>
<evidence type="ECO:0000256" key="1">
    <source>
        <dbReference type="ARBA" id="ARBA00004141"/>
    </source>
</evidence>
<feature type="domain" description="Amino acid transporter transmembrane" evidence="9">
    <location>
        <begin position="59"/>
        <end position="227"/>
    </location>
</feature>
<evidence type="ECO:0000256" key="6">
    <source>
        <dbReference type="ARBA" id="ARBA00022989"/>
    </source>
</evidence>
<dbReference type="Pfam" id="PF01490">
    <property type="entry name" value="Aa_trans"/>
    <property type="match status" value="1"/>
</dbReference>
<comment type="similarity">
    <text evidence="2">Belongs to the amino acid/polyamine transporter 2 family.</text>
</comment>
<keyword evidence="7 8" id="KW-0472">Membrane</keyword>
<feature type="transmembrane region" description="Helical" evidence="8">
    <location>
        <begin position="31"/>
        <end position="48"/>
    </location>
</feature>
<dbReference type="AlphaFoldDB" id="A2DBZ5"/>
<dbReference type="VEuPathDB" id="TrichDB:TVAG_456710"/>
<dbReference type="PANTHER" id="PTHR22950:SF458">
    <property type="entry name" value="SODIUM-COUPLED NEUTRAL AMINO ACID TRANSPORTER 11-RELATED"/>
    <property type="match status" value="1"/>
</dbReference>
<evidence type="ECO:0000256" key="2">
    <source>
        <dbReference type="ARBA" id="ARBA00008066"/>
    </source>
</evidence>
<comment type="subcellular location">
    <subcellularLocation>
        <location evidence="1">Membrane</location>
        <topology evidence="1">Multi-pass membrane protein</topology>
    </subcellularLocation>
</comment>
<evidence type="ECO:0000256" key="7">
    <source>
        <dbReference type="ARBA" id="ARBA00023136"/>
    </source>
</evidence>
<dbReference type="GO" id="GO:0003333">
    <property type="term" value="P:amino acid transmembrane transport"/>
    <property type="evidence" value="ECO:0000318"/>
    <property type="project" value="GO_Central"/>
</dbReference>
<evidence type="ECO:0000313" key="11">
    <source>
        <dbReference type="Proteomes" id="UP000001542"/>
    </source>
</evidence>
<dbReference type="EMBL" id="DS113186">
    <property type="protein sequence ID" value="EAY22036.1"/>
    <property type="molecule type" value="Genomic_DNA"/>
</dbReference>
<evidence type="ECO:0000256" key="8">
    <source>
        <dbReference type="SAM" id="Phobius"/>
    </source>
</evidence>
<organism evidence="10 11">
    <name type="scientific">Trichomonas vaginalis (strain ATCC PRA-98 / G3)</name>
    <dbReference type="NCBI Taxonomy" id="412133"/>
    <lineage>
        <taxon>Eukaryota</taxon>
        <taxon>Metamonada</taxon>
        <taxon>Parabasalia</taxon>
        <taxon>Trichomonadida</taxon>
        <taxon>Trichomonadidae</taxon>
        <taxon>Trichomonas</taxon>
    </lineage>
</organism>
<proteinExistence type="inferred from homology"/>
<dbReference type="RefSeq" id="XP_001583022.1">
    <property type="nucleotide sequence ID" value="XM_001582972.1"/>
</dbReference>
<gene>
    <name evidence="10" type="ORF">TVAG_456710</name>
</gene>
<dbReference type="Proteomes" id="UP000001542">
    <property type="component" value="Unassembled WGS sequence"/>
</dbReference>
<keyword evidence="6 8" id="KW-1133">Transmembrane helix</keyword>
<feature type="transmembrane region" description="Helical" evidence="8">
    <location>
        <begin position="104"/>
        <end position="126"/>
    </location>
</feature>
<dbReference type="PANTHER" id="PTHR22950">
    <property type="entry name" value="AMINO ACID TRANSPORTER"/>
    <property type="match status" value="1"/>
</dbReference>
<feature type="transmembrane region" description="Helical" evidence="8">
    <location>
        <begin position="177"/>
        <end position="195"/>
    </location>
</feature>
<dbReference type="GO" id="GO:0016020">
    <property type="term" value="C:membrane"/>
    <property type="evidence" value="ECO:0000318"/>
    <property type="project" value="GO_Central"/>
</dbReference>
<keyword evidence="5" id="KW-0029">Amino-acid transport</keyword>
<protein>
    <recommendedName>
        <fullName evidence="9">Amino acid transporter transmembrane domain-containing protein</fullName>
    </recommendedName>
</protein>
<dbReference type="GO" id="GO:0015179">
    <property type="term" value="F:L-amino acid transmembrane transporter activity"/>
    <property type="evidence" value="ECO:0000318"/>
    <property type="project" value="GO_Central"/>
</dbReference>
<sequence>MIYEGIRYFPKYGFNPTCETNIGGLNVFNAFAIYSMLFALPSVVLPLVRDYDPNMGKQFFLVGGAFLTSFVIVVIPGTICYLIFGVDTKQISISSFDSKDIVMQIVRVGFFIVVNASYAIIGLSVVQDIASVMFGVENPSKLPTGKRLITIFITNLPPVTVGMFLPEIHPVFEVGGAFGGCLANFFVPPLLYVLVSRYRWFNPTNLFMIALSCVGIMVAGLATYQAVIDAITPG</sequence>
<accession>A2DBZ5</accession>
<reference evidence="10" key="2">
    <citation type="journal article" date="2007" name="Science">
        <title>Draft genome sequence of the sexually transmitted pathogen Trichomonas vaginalis.</title>
        <authorList>
            <person name="Carlton J.M."/>
            <person name="Hirt R.P."/>
            <person name="Silva J.C."/>
            <person name="Delcher A.L."/>
            <person name="Schatz M."/>
            <person name="Zhao Q."/>
            <person name="Wortman J.R."/>
            <person name="Bidwell S.L."/>
            <person name="Alsmark U.C.M."/>
            <person name="Besteiro S."/>
            <person name="Sicheritz-Ponten T."/>
            <person name="Noel C.J."/>
            <person name="Dacks J.B."/>
            <person name="Foster P.G."/>
            <person name="Simillion C."/>
            <person name="Van de Peer Y."/>
            <person name="Miranda-Saavedra D."/>
            <person name="Barton G.J."/>
            <person name="Westrop G.D."/>
            <person name="Mueller S."/>
            <person name="Dessi D."/>
            <person name="Fiori P.L."/>
            <person name="Ren Q."/>
            <person name="Paulsen I."/>
            <person name="Zhang H."/>
            <person name="Bastida-Corcuera F.D."/>
            <person name="Simoes-Barbosa A."/>
            <person name="Brown M.T."/>
            <person name="Hayes R.D."/>
            <person name="Mukherjee M."/>
            <person name="Okumura C.Y."/>
            <person name="Schneider R."/>
            <person name="Smith A.J."/>
            <person name="Vanacova S."/>
            <person name="Villalvazo M."/>
            <person name="Haas B.J."/>
            <person name="Pertea M."/>
            <person name="Feldblyum T.V."/>
            <person name="Utterback T.R."/>
            <person name="Shu C.L."/>
            <person name="Osoegawa K."/>
            <person name="de Jong P.J."/>
            <person name="Hrdy I."/>
            <person name="Horvathova L."/>
            <person name="Zubacova Z."/>
            <person name="Dolezal P."/>
            <person name="Malik S.B."/>
            <person name="Logsdon J.M. Jr."/>
            <person name="Henze K."/>
            <person name="Gupta A."/>
            <person name="Wang C.C."/>
            <person name="Dunne R.L."/>
            <person name="Upcroft J.A."/>
            <person name="Upcroft P."/>
            <person name="White O."/>
            <person name="Salzberg S.L."/>
            <person name="Tang P."/>
            <person name="Chiu C.-H."/>
            <person name="Lee Y.-S."/>
            <person name="Embley T.M."/>
            <person name="Coombs G.H."/>
            <person name="Mottram J.C."/>
            <person name="Tachezy J."/>
            <person name="Fraser-Liggett C.M."/>
            <person name="Johnson P.J."/>
        </authorList>
    </citation>
    <scope>NUCLEOTIDE SEQUENCE [LARGE SCALE GENOMIC DNA]</scope>
    <source>
        <strain evidence="10">G3</strain>
    </source>
</reference>
<dbReference type="InParanoid" id="A2DBZ5"/>
<name>A2DBZ5_TRIV3</name>
<evidence type="ECO:0000313" key="10">
    <source>
        <dbReference type="EMBL" id="EAY22036.1"/>
    </source>
</evidence>
<feature type="transmembrane region" description="Helical" evidence="8">
    <location>
        <begin position="207"/>
        <end position="228"/>
    </location>
</feature>
<keyword evidence="4 8" id="KW-0812">Transmembrane</keyword>
<keyword evidence="3" id="KW-0813">Transport</keyword>
<evidence type="ECO:0000259" key="9">
    <source>
        <dbReference type="Pfam" id="PF01490"/>
    </source>
</evidence>